<dbReference type="PROSITE" id="PS00194">
    <property type="entry name" value="THIOREDOXIN_1"/>
    <property type="match status" value="1"/>
</dbReference>
<dbReference type="SUPFAM" id="SSF52833">
    <property type="entry name" value="Thioredoxin-like"/>
    <property type="match status" value="1"/>
</dbReference>
<dbReference type="EMBL" id="FOUO01000001">
    <property type="protein sequence ID" value="SFM24866.1"/>
    <property type="molecule type" value="Genomic_DNA"/>
</dbReference>
<dbReference type="RefSeq" id="WP_090483263.1">
    <property type="nucleotide sequence ID" value="NZ_FOUO01000001.1"/>
</dbReference>
<dbReference type="OrthoDB" id="9811036at2"/>
<feature type="domain" description="Thioredoxin" evidence="3">
    <location>
        <begin position="19"/>
        <end position="170"/>
    </location>
</feature>
<keyword evidence="2" id="KW-0732">Signal</keyword>
<dbReference type="InterPro" id="IPR012336">
    <property type="entry name" value="Thioredoxin-like_fold"/>
</dbReference>
<dbReference type="InterPro" id="IPR036249">
    <property type="entry name" value="Thioredoxin-like_sf"/>
</dbReference>
<name>A0A1I4PBC7_ECTMO</name>
<dbReference type="PROSITE" id="PS51352">
    <property type="entry name" value="THIOREDOXIN_2"/>
    <property type="match status" value="1"/>
</dbReference>
<dbReference type="InterPro" id="IPR017937">
    <property type="entry name" value="Thioredoxin_CS"/>
</dbReference>
<reference evidence="4 5" key="1">
    <citation type="submission" date="2016-10" db="EMBL/GenBank/DDBJ databases">
        <authorList>
            <person name="de Groot N.N."/>
        </authorList>
    </citation>
    <scope>NUCLEOTIDE SEQUENCE [LARGE SCALE GENOMIC DNA]</scope>
    <source>
        <strain evidence="4 5">DSM 4180</strain>
    </source>
</reference>
<dbReference type="STRING" id="195064.SAMN05421721_101121"/>
<evidence type="ECO:0000313" key="5">
    <source>
        <dbReference type="Proteomes" id="UP000199556"/>
    </source>
</evidence>
<sequence>MIPSPGRHNRLTRLPALLLLLLATALPLQAPAQERDPYKHLFGMTFGDFQEELAMAREEDKKAVMIFFEMDGCPYCRYMKEEVLNRPEVQDYYNTHFASFAVDVEGALEITDFQGRTTTEREWAAAHGVHVTPVFLFFDLEGEPIARHTGTTDGPGPFLKLGRYVAEGHYRDQSLEAFLKEVE</sequence>
<evidence type="ECO:0000313" key="4">
    <source>
        <dbReference type="EMBL" id="SFM24866.1"/>
    </source>
</evidence>
<evidence type="ECO:0000256" key="1">
    <source>
        <dbReference type="ARBA" id="ARBA00023284"/>
    </source>
</evidence>
<dbReference type="Proteomes" id="UP000199556">
    <property type="component" value="Unassembled WGS sequence"/>
</dbReference>
<dbReference type="InterPro" id="IPR041737">
    <property type="entry name" value="SoxW"/>
</dbReference>
<dbReference type="CDD" id="cd02951">
    <property type="entry name" value="SoxW"/>
    <property type="match status" value="1"/>
</dbReference>
<dbReference type="InterPro" id="IPR013766">
    <property type="entry name" value="Thioredoxin_domain"/>
</dbReference>
<protein>
    <submittedName>
        <fullName evidence="4">Thioredoxin-related protein</fullName>
    </submittedName>
</protein>
<feature type="chain" id="PRO_5011773651" evidence="2">
    <location>
        <begin position="33"/>
        <end position="183"/>
    </location>
</feature>
<organism evidence="4 5">
    <name type="scientific">Ectothiorhodospira mobilis</name>
    <dbReference type="NCBI Taxonomy" id="195064"/>
    <lineage>
        <taxon>Bacteria</taxon>
        <taxon>Pseudomonadati</taxon>
        <taxon>Pseudomonadota</taxon>
        <taxon>Gammaproteobacteria</taxon>
        <taxon>Chromatiales</taxon>
        <taxon>Ectothiorhodospiraceae</taxon>
        <taxon>Ectothiorhodospira</taxon>
    </lineage>
</organism>
<keyword evidence="5" id="KW-1185">Reference proteome</keyword>
<dbReference type="GO" id="GO:0015036">
    <property type="term" value="F:disulfide oxidoreductase activity"/>
    <property type="evidence" value="ECO:0007669"/>
    <property type="project" value="UniProtKB-ARBA"/>
</dbReference>
<gene>
    <name evidence="4" type="ORF">SAMN05421721_101121</name>
</gene>
<evidence type="ECO:0000256" key="2">
    <source>
        <dbReference type="SAM" id="SignalP"/>
    </source>
</evidence>
<dbReference type="Pfam" id="PF13098">
    <property type="entry name" value="Thioredoxin_2"/>
    <property type="match status" value="1"/>
</dbReference>
<feature type="signal peptide" evidence="2">
    <location>
        <begin position="1"/>
        <end position="32"/>
    </location>
</feature>
<dbReference type="Gene3D" id="3.40.30.10">
    <property type="entry name" value="Glutaredoxin"/>
    <property type="match status" value="1"/>
</dbReference>
<proteinExistence type="predicted"/>
<keyword evidence="1" id="KW-0676">Redox-active center</keyword>
<accession>A0A1I4PBC7</accession>
<dbReference type="AlphaFoldDB" id="A0A1I4PBC7"/>
<evidence type="ECO:0000259" key="3">
    <source>
        <dbReference type="PROSITE" id="PS51352"/>
    </source>
</evidence>